<evidence type="ECO:0000313" key="2">
    <source>
        <dbReference type="Proteomes" id="UP001237600"/>
    </source>
</evidence>
<evidence type="ECO:0000313" key="1">
    <source>
        <dbReference type="EMBL" id="QDJ95272.1"/>
    </source>
</evidence>
<gene>
    <name evidence="1" type="primary">cp</name>
</gene>
<reference evidence="1 2" key="1">
    <citation type="submission" date="2019-02" db="EMBL/GenBank/DDBJ databases">
        <title>Diverse ssDNA viruses associated with capybara (Hydrochoerus hydrochaeris) in Brazil.</title>
        <authorList>
            <person name="Fontenele R.S."/>
            <person name="Lamas N.S."/>
            <person name="Lacorte C."/>
            <person name="Varsani A."/>
            <person name="Ribeiro S.G."/>
        </authorList>
    </citation>
    <scope>NUCLEOTIDE SEQUENCE [LARGE SCALE GENOMIC DNA]</scope>
    <source>
        <strain evidence="1">Cap3_6684</strain>
    </source>
</reference>
<dbReference type="EMBL" id="MK570195">
    <property type="protein sequence ID" value="QDJ95272.1"/>
    <property type="molecule type" value="Genomic_DNA"/>
</dbReference>
<sequence>MPAVVKRKAGASPGSWRKRARKVGYDILAAGGNYLARNAKKHLTSYFKKWRSRQKGGPIQRRSARKSSYQANAIQSASQHNDLSSERHTIMLGAPKKLYKALGKWDYRWSVRGSTQGVQAEGVQYACDAVAYVTQNYLTAVASTSRSNPYGISDNIYNLNPYQATTGSSVFTAQATPISDYVHIHDIESDYLITNFSQVACWMEVIWFTPRTQTNVSPTEAWGQAEANKRLGQTGEGAAASTATATATAGYPTYNGVSLTLGGSAASMHYGMSPFADKQFNYTYKKLCSTKFSLQGGDTRKISVKTMVNKTFSKGFANQQQNFQYIKGRTVFATIIVRPSIAIIQDAGGAIEPTTANCHIAWVINNKMNLSSLGAQRLEYNRGFTSTIVAGGAPAHATLNEIIVNDVDAQVTNTRPV</sequence>
<organism evidence="1 2">
    <name type="scientific">Capybara virus 33_cap3_6684</name>
    <dbReference type="NCBI Taxonomy" id="2585062"/>
    <lineage>
        <taxon>Viruses</taxon>
        <taxon>Monodnaviria</taxon>
        <taxon>Shotokuvirae</taxon>
        <taxon>Cressdnaviricota</taxon>
        <taxon>Arfiviricetes</taxon>
        <taxon>Saturnivirales</taxon>
        <taxon>Kanorauviridae</taxon>
        <taxon>Phainonvirus</taxon>
        <taxon>Phainonvirus hydris</taxon>
    </lineage>
</organism>
<proteinExistence type="predicted"/>
<accession>A0A514TS31</accession>
<name>A0A514TS31_9VIRU</name>
<keyword evidence="2" id="KW-1185">Reference proteome</keyword>
<protein>
    <submittedName>
        <fullName evidence="1">Capsid protein</fullName>
    </submittedName>
</protein>
<dbReference type="Proteomes" id="UP001237600">
    <property type="component" value="Segment"/>
</dbReference>